<dbReference type="GO" id="GO:0005524">
    <property type="term" value="F:ATP binding"/>
    <property type="evidence" value="ECO:0007669"/>
    <property type="project" value="UniProtKB-UniRule"/>
</dbReference>
<feature type="region of interest" description="Disordered" evidence="19">
    <location>
        <begin position="621"/>
        <end position="642"/>
    </location>
</feature>
<accession>A0A6V7PSW7</accession>
<keyword evidence="8" id="KW-0732">Signal</keyword>
<evidence type="ECO:0000256" key="15">
    <source>
        <dbReference type="ARBA" id="ARBA00023170"/>
    </source>
</evidence>
<sequence length="1977" mass="219608">MAKCRSREYDWLDDADVASSVHGDGGDDEHFVTSTPMAVFLWCFVFLSFSSVTVRVQGQFDSLGFISIDCGVPENSSYADSTTTIPYTSDFGFTDTGVNHNISAEYLTPGLSRCYWNLRSYPTGTRNCYTLRSLVVGLKYLIRAGFMYGNYDGLNKLPIFDLYLGVNFWKTVNISDPGSGTLIEVITVAPDEFMQVCLVNTGGGSPFISVLDLRPLKNILYPAVNATQSLVLFRRLNVGPTNDVAFRLVGHFMLLHELKLALINLQSVVKIEIVPGRRARPDMDAVEQRAVLDGAVDELDGAEHRGRPLRGALGRAADGRRARQLLRPGALLGLRRRRRHLPQRRRPPAVLRRPALLRAAAPARQRRPAVQHLPQRQALVRPALHPEYLYSDAVYGTNPTAGYRRYNVSINATANSTLPPLLNALEVFSAMRVADLATDAADVAAITAVKQMYQVKRNWMGDPCAPKSFAWDGLNCSYAISSPPRITTLNLESSGLNGEIATSLASLKALQYLDLSHNNLTGSIPDALSELPSLVFLDLTYNQLNGSIPTGLLKKSQDGSLTLRVGNNLNLCNNGDSCVLTKSKKSTPTAVIVIVPVVVVVLLVAVILVMCRIRKQRGLATGTSVKPQNEENYSRRKNNNEDHSLQFENRQFTYKELEIITNYFEREIGRGGFGKVYDGFLENGTQVAVKMRSQSSHQGVKEFLCEAQHLTRVHHKNLVSLIGYCKDGDYLLLVYEYMAEGTLQEHLRGRTSGARPLTWGQRLRIALESAQGLEYLHKGCKPPLIHRDVKTNNILLTANLEAKIADLAVVGTPGYIDPEYHNTFHPSEKTDVYSFGVVLLEVITGQSPILPGSDGVHIVQWVRQRLARGNIEGVVDSRMRGEYDINSVWKVADVALKCTAQSSSQRPLMPEVVMQLKESLELEEASGRSHNFYSGSTNPYSRSENIYTEVSDVSQNSAFEVENVVEVSASGVCGQQGDNEGLLVQTKVRQFTYSQLKIMTGKFKHVIGGGGFGSVYCGRLEDRSRVAVKMRSQRSSQGLKHFLAEVNILSKVYHRNLVSLVGYCMDRDCLALVYEYMAQGSLQDHLRGERGIVNVLAWRVRLQIALEVAKGLEYLHAGCKLPIVHRGVTSSNILLDENLEAKLSDFGLAREFAASSEMQSSVTGVAGTIGYLDPEYMFTGVFSDKSDVYSFGVVLLEIITSQRPYTPGEDAPGGHIVRLVSEMLARGSFHDVVDARLQGNYNIESVSKVVDLAMRCTEEASSRRPTMEQVVAQLKESLELEILPGEGSDYLFSEDNYASQNSFISIDCGTPDGYNHTDNTNIKYVSDDQYIDSGVNKRIAQNYINSSIPIQDVTARSFPSGSRNCYTLKPVTADQKYLLRATFMYGNYDGQQSVNPNTSIQFDLYIGVDLWKTVNISDASAEYRVEAITLALADFISVCLINTGSGTPFISALELRPIEPAMYPEAVANQSIVLYLRRTYKPSSNQIFRLKEYKYPISRRSIRSYMGVIHRNPLRLDDDLYQCRDPELPERPLQRPVYRPADSRHPYQITHHDFPAAGQRERPDRPDYYFVFYFTELRSLNSNAVREFSIYVDGSDLWDGPYRPPYLTSGCMYNAYPWTVDANNIFSLNATANSTLHPLINALEVYTPMHLSNAVTDVSDADAIMAVKAQYQVTRNWMGDPCNPTKYAWDGLNCNYTASPSRITSVNLSSSRLAGQISDSFSMLQAIESMDLSNNNLTGGIPYSLANILSLQIIANITPLLPDARVDDYLLCNASTCPCNGLSCQSTITVKKIPKPVIVILAVIPAILLAVLVLTFAITCGKMCGKPPGEPEEPWIPLTKRRFTYMELKNVTNNFSRVIGSGGFGVVYHGYLENETEKNVTEVAVKVCHQISSQGTKQLHAEAESLTHVFHKNLVSLVGYCMDGDKLGLVYEYMPQGSLHDHLRGTSGVFRTLNWGSDYVLHLKLLKAWTICTRVAK</sequence>
<dbReference type="Gene3D" id="3.80.10.10">
    <property type="entry name" value="Ribonuclease Inhibitor"/>
    <property type="match status" value="2"/>
</dbReference>
<protein>
    <recommendedName>
        <fullName evidence="2">non-specific serine/threonine protein kinase</fullName>
        <ecNumber evidence="2">2.7.11.1</ecNumber>
    </recommendedName>
</protein>
<evidence type="ECO:0000256" key="10">
    <source>
        <dbReference type="ARBA" id="ARBA00022741"/>
    </source>
</evidence>
<evidence type="ECO:0000256" key="9">
    <source>
        <dbReference type="ARBA" id="ARBA00022737"/>
    </source>
</evidence>
<reference evidence="22" key="1">
    <citation type="submission" date="2020-07" db="EMBL/GenBank/DDBJ databases">
        <authorList>
            <person name="Lin J."/>
        </authorList>
    </citation>
    <scope>NUCLEOTIDE SEQUENCE</scope>
</reference>
<organism evidence="22">
    <name type="scientific">Ananas comosus var. bracteatus</name>
    <name type="common">red pineapple</name>
    <dbReference type="NCBI Taxonomy" id="296719"/>
    <lineage>
        <taxon>Eukaryota</taxon>
        <taxon>Viridiplantae</taxon>
        <taxon>Streptophyta</taxon>
        <taxon>Embryophyta</taxon>
        <taxon>Tracheophyta</taxon>
        <taxon>Spermatophyta</taxon>
        <taxon>Magnoliopsida</taxon>
        <taxon>Liliopsida</taxon>
        <taxon>Poales</taxon>
        <taxon>Bromeliaceae</taxon>
        <taxon>Bromelioideae</taxon>
        <taxon>Ananas</taxon>
    </lineage>
</organism>
<feature type="binding site" evidence="18">
    <location>
        <position position="1886"/>
    </location>
    <ligand>
        <name>ATP</name>
        <dbReference type="ChEBI" id="CHEBI:30616"/>
    </ligand>
</feature>
<dbReference type="InterPro" id="IPR001245">
    <property type="entry name" value="Ser-Thr/Tyr_kinase_cat_dom"/>
</dbReference>
<dbReference type="EC" id="2.7.11.1" evidence="2"/>
<evidence type="ECO:0000256" key="18">
    <source>
        <dbReference type="PROSITE-ProRule" id="PRU10141"/>
    </source>
</evidence>
<evidence type="ECO:0000256" key="3">
    <source>
        <dbReference type="ARBA" id="ARBA00022527"/>
    </source>
</evidence>
<keyword evidence="7 20" id="KW-0812">Transmembrane</keyword>
<dbReference type="InterPro" id="IPR017441">
    <property type="entry name" value="Protein_kinase_ATP_BS"/>
</dbReference>
<keyword evidence="4" id="KW-0597">Phosphoprotein</keyword>
<dbReference type="CDD" id="cd14066">
    <property type="entry name" value="STKc_IRAK"/>
    <property type="match status" value="1"/>
</dbReference>
<feature type="binding site" evidence="18">
    <location>
        <position position="690"/>
    </location>
    <ligand>
        <name>ATP</name>
        <dbReference type="ChEBI" id="CHEBI:30616"/>
    </ligand>
</feature>
<name>A0A6V7PSW7_ANACO</name>
<feature type="transmembrane region" description="Helical" evidence="20">
    <location>
        <begin position="1797"/>
        <end position="1818"/>
    </location>
</feature>
<dbReference type="FunFam" id="3.30.200.20:FF:000039">
    <property type="entry name" value="receptor-like protein kinase FERONIA"/>
    <property type="match status" value="1"/>
</dbReference>
<evidence type="ECO:0000256" key="14">
    <source>
        <dbReference type="ARBA" id="ARBA00023136"/>
    </source>
</evidence>
<evidence type="ECO:0000256" key="6">
    <source>
        <dbReference type="ARBA" id="ARBA00022679"/>
    </source>
</evidence>
<dbReference type="Pfam" id="PF07714">
    <property type="entry name" value="PK_Tyr_Ser-Thr"/>
    <property type="match status" value="3"/>
</dbReference>
<evidence type="ECO:0000256" key="16">
    <source>
        <dbReference type="ARBA" id="ARBA00047899"/>
    </source>
</evidence>
<dbReference type="Gene3D" id="3.30.200.20">
    <property type="entry name" value="Phosphorylase Kinase, domain 1"/>
    <property type="match status" value="3"/>
</dbReference>
<dbReference type="PROSITE" id="PS00107">
    <property type="entry name" value="PROTEIN_KINASE_ATP"/>
    <property type="match status" value="3"/>
</dbReference>
<dbReference type="Pfam" id="PF12819">
    <property type="entry name" value="Malectin_like"/>
    <property type="match status" value="2"/>
</dbReference>
<keyword evidence="6" id="KW-0808">Transferase</keyword>
<comment type="catalytic activity">
    <reaction evidence="17">
        <text>L-seryl-[protein] + ATP = O-phospho-L-seryl-[protein] + ADP + H(+)</text>
        <dbReference type="Rhea" id="RHEA:17989"/>
        <dbReference type="Rhea" id="RHEA-COMP:9863"/>
        <dbReference type="Rhea" id="RHEA-COMP:11604"/>
        <dbReference type="ChEBI" id="CHEBI:15378"/>
        <dbReference type="ChEBI" id="CHEBI:29999"/>
        <dbReference type="ChEBI" id="CHEBI:30616"/>
        <dbReference type="ChEBI" id="CHEBI:83421"/>
        <dbReference type="ChEBI" id="CHEBI:456216"/>
        <dbReference type="EC" id="2.7.11.1"/>
    </reaction>
</comment>
<keyword evidence="9" id="KW-0677">Repeat</keyword>
<dbReference type="InterPro" id="IPR024788">
    <property type="entry name" value="Malectin-like_Carb-bd_dom"/>
</dbReference>
<dbReference type="InterPro" id="IPR001611">
    <property type="entry name" value="Leu-rich_rpt"/>
</dbReference>
<dbReference type="PROSITE" id="PS00108">
    <property type="entry name" value="PROTEIN_KINASE_ST"/>
    <property type="match status" value="1"/>
</dbReference>
<dbReference type="PANTHER" id="PTHR45631">
    <property type="entry name" value="OS07G0107800 PROTEIN-RELATED"/>
    <property type="match status" value="1"/>
</dbReference>
<evidence type="ECO:0000313" key="22">
    <source>
        <dbReference type="EMBL" id="CAD1833964.1"/>
    </source>
</evidence>
<dbReference type="InterPro" id="IPR011009">
    <property type="entry name" value="Kinase-like_dom_sf"/>
</dbReference>
<evidence type="ECO:0000256" key="11">
    <source>
        <dbReference type="ARBA" id="ARBA00022777"/>
    </source>
</evidence>
<dbReference type="SMART" id="SM00220">
    <property type="entry name" value="S_TKc"/>
    <property type="match status" value="2"/>
</dbReference>
<dbReference type="SUPFAM" id="SSF52058">
    <property type="entry name" value="L domain-like"/>
    <property type="match status" value="2"/>
</dbReference>
<evidence type="ECO:0000256" key="17">
    <source>
        <dbReference type="ARBA" id="ARBA00048679"/>
    </source>
</evidence>
<dbReference type="Pfam" id="PF00560">
    <property type="entry name" value="LRR_1"/>
    <property type="match status" value="1"/>
</dbReference>
<feature type="binding site" evidence="18">
    <location>
        <position position="1029"/>
    </location>
    <ligand>
        <name>ATP</name>
        <dbReference type="ChEBI" id="CHEBI:30616"/>
    </ligand>
</feature>
<dbReference type="SUPFAM" id="SSF56112">
    <property type="entry name" value="Protein kinase-like (PK-like)"/>
    <property type="match status" value="3"/>
</dbReference>
<feature type="domain" description="Protein kinase" evidence="21">
    <location>
        <begin position="1001"/>
        <end position="1278"/>
    </location>
</feature>
<dbReference type="GO" id="GO:0004674">
    <property type="term" value="F:protein serine/threonine kinase activity"/>
    <property type="evidence" value="ECO:0007669"/>
    <property type="project" value="UniProtKB-KW"/>
</dbReference>
<dbReference type="PRINTS" id="PR00019">
    <property type="entry name" value="LEURICHRPT"/>
</dbReference>
<dbReference type="InterPro" id="IPR008271">
    <property type="entry name" value="Ser/Thr_kinase_AS"/>
</dbReference>
<comment type="catalytic activity">
    <reaction evidence="16">
        <text>L-threonyl-[protein] + ATP = O-phospho-L-threonyl-[protein] + ADP + H(+)</text>
        <dbReference type="Rhea" id="RHEA:46608"/>
        <dbReference type="Rhea" id="RHEA-COMP:11060"/>
        <dbReference type="Rhea" id="RHEA-COMP:11605"/>
        <dbReference type="ChEBI" id="CHEBI:15378"/>
        <dbReference type="ChEBI" id="CHEBI:30013"/>
        <dbReference type="ChEBI" id="CHEBI:30616"/>
        <dbReference type="ChEBI" id="CHEBI:61977"/>
        <dbReference type="ChEBI" id="CHEBI:456216"/>
        <dbReference type="EC" id="2.7.11.1"/>
    </reaction>
</comment>
<evidence type="ECO:0000256" key="20">
    <source>
        <dbReference type="SAM" id="Phobius"/>
    </source>
</evidence>
<evidence type="ECO:0000256" key="2">
    <source>
        <dbReference type="ARBA" id="ARBA00012513"/>
    </source>
</evidence>
<evidence type="ECO:0000256" key="7">
    <source>
        <dbReference type="ARBA" id="ARBA00022692"/>
    </source>
</evidence>
<proteinExistence type="predicted"/>
<evidence type="ECO:0000256" key="1">
    <source>
        <dbReference type="ARBA" id="ARBA00004162"/>
    </source>
</evidence>
<evidence type="ECO:0000256" key="12">
    <source>
        <dbReference type="ARBA" id="ARBA00022840"/>
    </source>
</evidence>
<dbReference type="PROSITE" id="PS51450">
    <property type="entry name" value="LRR"/>
    <property type="match status" value="1"/>
</dbReference>
<feature type="domain" description="Protein kinase" evidence="21">
    <location>
        <begin position="1853"/>
        <end position="1977"/>
    </location>
</feature>
<dbReference type="SMART" id="SM00369">
    <property type="entry name" value="LRR_TYP"/>
    <property type="match status" value="2"/>
</dbReference>
<evidence type="ECO:0000259" key="21">
    <source>
        <dbReference type="PROSITE" id="PS50011"/>
    </source>
</evidence>
<dbReference type="Pfam" id="PF13855">
    <property type="entry name" value="LRR_8"/>
    <property type="match status" value="1"/>
</dbReference>
<feature type="transmembrane region" description="Helical" evidence="20">
    <location>
        <begin position="590"/>
        <end position="611"/>
    </location>
</feature>
<evidence type="ECO:0000256" key="8">
    <source>
        <dbReference type="ARBA" id="ARBA00022729"/>
    </source>
</evidence>
<evidence type="ECO:0000256" key="4">
    <source>
        <dbReference type="ARBA" id="ARBA00022553"/>
    </source>
</evidence>
<comment type="subcellular location">
    <subcellularLocation>
        <location evidence="1">Cell membrane</location>
        <topology evidence="1">Single-pass membrane protein</topology>
    </subcellularLocation>
</comment>
<evidence type="ECO:0000256" key="19">
    <source>
        <dbReference type="SAM" id="MobiDB-lite"/>
    </source>
</evidence>
<dbReference type="GO" id="GO:0005886">
    <property type="term" value="C:plasma membrane"/>
    <property type="evidence" value="ECO:0007669"/>
    <property type="project" value="UniProtKB-SubCell"/>
</dbReference>
<dbReference type="FunFam" id="3.80.10.10:FF:000129">
    <property type="entry name" value="Leucine-rich repeat receptor-like kinase"/>
    <property type="match status" value="2"/>
</dbReference>
<keyword evidence="15" id="KW-0675">Receptor</keyword>
<dbReference type="EMBL" id="LR862152">
    <property type="protein sequence ID" value="CAD1833964.1"/>
    <property type="molecule type" value="Genomic_DNA"/>
</dbReference>
<keyword evidence="3" id="KW-0723">Serine/threonine-protein kinase</keyword>
<feature type="compositionally biased region" description="Basic and acidic residues" evidence="19">
    <location>
        <begin position="628"/>
        <end position="642"/>
    </location>
</feature>
<evidence type="ECO:0000256" key="5">
    <source>
        <dbReference type="ARBA" id="ARBA00022614"/>
    </source>
</evidence>
<keyword evidence="10 18" id="KW-0547">Nucleotide-binding</keyword>
<dbReference type="InterPro" id="IPR032675">
    <property type="entry name" value="LRR_dom_sf"/>
</dbReference>
<keyword evidence="11" id="KW-0418">Kinase</keyword>
<keyword evidence="12 18" id="KW-0067">ATP-binding</keyword>
<feature type="domain" description="Protein kinase" evidence="21">
    <location>
        <begin position="662"/>
        <end position="933"/>
    </location>
</feature>
<dbReference type="FunFam" id="3.30.200.20:FF:000394">
    <property type="entry name" value="Leucine-rich repeat receptor-like protein kinase"/>
    <property type="match status" value="1"/>
</dbReference>
<dbReference type="FunFam" id="1.10.510.10:FF:000146">
    <property type="entry name" value="LRR receptor-like serine/threonine-protein kinase IOS1"/>
    <property type="match status" value="1"/>
</dbReference>
<dbReference type="PROSITE" id="PS50011">
    <property type="entry name" value="PROTEIN_KINASE_DOM"/>
    <property type="match status" value="3"/>
</dbReference>
<dbReference type="InterPro" id="IPR003591">
    <property type="entry name" value="Leu-rich_rpt_typical-subtyp"/>
</dbReference>
<keyword evidence="14 20" id="KW-0472">Membrane</keyword>
<dbReference type="Gene3D" id="1.10.510.10">
    <property type="entry name" value="Transferase(Phosphotransferase) domain 1"/>
    <property type="match status" value="2"/>
</dbReference>
<evidence type="ECO:0000256" key="13">
    <source>
        <dbReference type="ARBA" id="ARBA00022989"/>
    </source>
</evidence>
<keyword evidence="13 20" id="KW-1133">Transmembrane helix</keyword>
<gene>
    <name evidence="22" type="ORF">CB5_LOCUS17175</name>
</gene>
<keyword evidence="5" id="KW-0433">Leucine-rich repeat</keyword>
<dbReference type="InterPro" id="IPR000719">
    <property type="entry name" value="Prot_kinase_dom"/>
</dbReference>
<dbReference type="PANTHER" id="PTHR45631:SF202">
    <property type="entry name" value="SENESCENCE-INDUCED RECEPTOR-LIKE SERINE_THREONINE-PROTEIN KINASE"/>
    <property type="match status" value="1"/>
</dbReference>